<evidence type="ECO:0000313" key="1">
    <source>
        <dbReference type="EMBL" id="EPS63927.1"/>
    </source>
</evidence>
<sequence length="103" mass="11579">MQEKGNVPYVVENGAGIFTRCPDEIARRVSDWFTTKRSELKRMSKNARKLAKPNAVFDIVNDIHKLACRRSSKPPPYTTTLASSISSSSVLWAAALALHMEWE</sequence>
<proteinExistence type="predicted"/>
<reference evidence="1 2" key="1">
    <citation type="journal article" date="2013" name="BMC Genomics">
        <title>The miniature genome of a carnivorous plant Genlisea aurea contains a low number of genes and short non-coding sequences.</title>
        <authorList>
            <person name="Leushkin E.V."/>
            <person name="Sutormin R.A."/>
            <person name="Nabieva E.R."/>
            <person name="Penin A.A."/>
            <person name="Kondrashov A.S."/>
            <person name="Logacheva M.D."/>
        </authorList>
    </citation>
    <scope>NUCLEOTIDE SEQUENCE [LARGE SCALE GENOMIC DNA]</scope>
</reference>
<evidence type="ECO:0000313" key="2">
    <source>
        <dbReference type="Proteomes" id="UP000015453"/>
    </source>
</evidence>
<dbReference type="AlphaFoldDB" id="S8DVK4"/>
<name>S8DVK4_9LAMI</name>
<dbReference type="Proteomes" id="UP000015453">
    <property type="component" value="Unassembled WGS sequence"/>
</dbReference>
<keyword evidence="2" id="KW-1185">Reference proteome</keyword>
<protein>
    <recommendedName>
        <fullName evidence="3">Glycosyl transferase family 28 C-terminal domain-containing protein</fullName>
    </recommendedName>
</protein>
<dbReference type="EMBL" id="AUSU01005152">
    <property type="protein sequence ID" value="EPS63927.1"/>
    <property type="molecule type" value="Genomic_DNA"/>
</dbReference>
<accession>S8DVK4</accession>
<dbReference type="OrthoDB" id="200404at2759"/>
<organism evidence="1 2">
    <name type="scientific">Genlisea aurea</name>
    <dbReference type="NCBI Taxonomy" id="192259"/>
    <lineage>
        <taxon>Eukaryota</taxon>
        <taxon>Viridiplantae</taxon>
        <taxon>Streptophyta</taxon>
        <taxon>Embryophyta</taxon>
        <taxon>Tracheophyta</taxon>
        <taxon>Spermatophyta</taxon>
        <taxon>Magnoliopsida</taxon>
        <taxon>eudicotyledons</taxon>
        <taxon>Gunneridae</taxon>
        <taxon>Pentapetalae</taxon>
        <taxon>asterids</taxon>
        <taxon>lamiids</taxon>
        <taxon>Lamiales</taxon>
        <taxon>Lentibulariaceae</taxon>
        <taxon>Genlisea</taxon>
    </lineage>
</organism>
<gene>
    <name evidence="1" type="ORF">M569_10858</name>
</gene>
<evidence type="ECO:0008006" key="3">
    <source>
        <dbReference type="Google" id="ProtNLM"/>
    </source>
</evidence>
<comment type="caution">
    <text evidence="1">The sequence shown here is derived from an EMBL/GenBank/DDBJ whole genome shotgun (WGS) entry which is preliminary data.</text>
</comment>
<dbReference type="PANTHER" id="PTHR43025">
    <property type="entry name" value="MONOGALACTOSYLDIACYLGLYCEROL SYNTHASE"/>
    <property type="match status" value="1"/>
</dbReference>
<dbReference type="InterPro" id="IPR050519">
    <property type="entry name" value="Glycosyltransf_28_UgtP"/>
</dbReference>
<dbReference type="PANTHER" id="PTHR43025:SF1">
    <property type="entry name" value="MONOGALACTOSYLDIACYLGLYCEROL SYNTHASE 2, CHLOROPLASTIC"/>
    <property type="match status" value="1"/>
</dbReference>